<proteinExistence type="predicted"/>
<comment type="caution">
    <text evidence="1">The sequence shown here is derived from an EMBL/GenBank/DDBJ whole genome shotgun (WGS) entry which is preliminary data.</text>
</comment>
<name>A0ABR6GPE7_9BURK</name>
<dbReference type="EMBL" id="JACHXO010000002">
    <property type="protein sequence ID" value="MBB3193985.1"/>
    <property type="molecule type" value="Genomic_DNA"/>
</dbReference>
<evidence type="ECO:0000313" key="2">
    <source>
        <dbReference type="Proteomes" id="UP000574369"/>
    </source>
</evidence>
<organism evidence="1 2">
    <name type="scientific">Roseateles terrae</name>
    <dbReference type="NCBI Taxonomy" id="431060"/>
    <lineage>
        <taxon>Bacteria</taxon>
        <taxon>Pseudomonadati</taxon>
        <taxon>Pseudomonadota</taxon>
        <taxon>Betaproteobacteria</taxon>
        <taxon>Burkholderiales</taxon>
        <taxon>Sphaerotilaceae</taxon>
        <taxon>Roseateles</taxon>
    </lineage>
</organism>
<dbReference type="Proteomes" id="UP000574369">
    <property type="component" value="Unassembled WGS sequence"/>
</dbReference>
<sequence length="208" mass="24283">MSVTKHTNADVYSVKNRGEWATIVVREWSDRHEDGSEWPRGEILINSTFGSWSQYWGAPGVRFKKFLIGLNFDYVFGRFMGHSLEQFDGDASVAGIQRKVLEMRRRRMVGREEARFVWDEIDNRSYELSEGEESFITACGEIHRECEEPWRSAKLSKFDLAELATIFDEPWYEIQKRDDPQAVGFWRDLWPEFCGALRAELEPAKEAA</sequence>
<accession>A0ABR6GPE7</accession>
<gene>
    <name evidence="1" type="ORF">FHS28_001370</name>
</gene>
<evidence type="ECO:0008006" key="3">
    <source>
        <dbReference type="Google" id="ProtNLM"/>
    </source>
</evidence>
<evidence type="ECO:0000313" key="1">
    <source>
        <dbReference type="EMBL" id="MBB3193985.1"/>
    </source>
</evidence>
<dbReference type="Pfam" id="PF26211">
    <property type="entry name" value="Phage_phiTE_072"/>
    <property type="match status" value="1"/>
</dbReference>
<keyword evidence="2" id="KW-1185">Reference proteome</keyword>
<protein>
    <recommendedName>
        <fullName evidence="3">DUF4375 domain-containing protein</fullName>
    </recommendedName>
</protein>
<reference evidence="1 2" key="1">
    <citation type="submission" date="2020-08" db="EMBL/GenBank/DDBJ databases">
        <title>Genomic Encyclopedia of Type Strains, Phase III (KMG-III): the genomes of soil and plant-associated and newly described type strains.</title>
        <authorList>
            <person name="Whitman W."/>
        </authorList>
    </citation>
    <scope>NUCLEOTIDE SEQUENCE [LARGE SCALE GENOMIC DNA]</scope>
    <source>
        <strain evidence="1 2">CECT 7247</strain>
    </source>
</reference>
<dbReference type="InterPro" id="IPR058701">
    <property type="entry name" value="PhiTE_072-like"/>
</dbReference>
<dbReference type="RefSeq" id="WP_088449876.1">
    <property type="nucleotide sequence ID" value="NZ_JACHXO010000002.1"/>
</dbReference>